<dbReference type="InterPro" id="IPR009506">
    <property type="entry name" value="YjiS-like"/>
</dbReference>
<evidence type="ECO:0000259" key="1">
    <source>
        <dbReference type="Pfam" id="PF06568"/>
    </source>
</evidence>
<feature type="domain" description="YjiS-like" evidence="1">
    <location>
        <begin position="25"/>
        <end position="55"/>
    </location>
</feature>
<accession>A0A238J0N5</accession>
<name>A0A238J0N5_9RHOB</name>
<protein>
    <recommendedName>
        <fullName evidence="1">YjiS-like domain-containing protein</fullName>
    </recommendedName>
</protein>
<dbReference type="AlphaFoldDB" id="A0A238J0N5"/>
<dbReference type="Proteomes" id="UP000201838">
    <property type="component" value="Unassembled WGS sequence"/>
</dbReference>
<dbReference type="Pfam" id="PF06568">
    <property type="entry name" value="YjiS-like"/>
    <property type="match status" value="1"/>
</dbReference>
<dbReference type="OrthoDB" id="8244198at2"/>
<organism evidence="2 3">
    <name type="scientific">Boseongicola aestuarii</name>
    <dbReference type="NCBI Taxonomy" id="1470561"/>
    <lineage>
        <taxon>Bacteria</taxon>
        <taxon>Pseudomonadati</taxon>
        <taxon>Pseudomonadota</taxon>
        <taxon>Alphaproteobacteria</taxon>
        <taxon>Rhodobacterales</taxon>
        <taxon>Paracoccaceae</taxon>
        <taxon>Boseongicola</taxon>
    </lineage>
</organism>
<proteinExistence type="predicted"/>
<dbReference type="RefSeq" id="WP_093973594.1">
    <property type="nucleotide sequence ID" value="NZ_FXXQ01000004.1"/>
</dbReference>
<evidence type="ECO:0000313" key="2">
    <source>
        <dbReference type="EMBL" id="SMX23540.1"/>
    </source>
</evidence>
<gene>
    <name evidence="2" type="ORF">BOA8489_01649</name>
</gene>
<reference evidence="2 3" key="1">
    <citation type="submission" date="2017-05" db="EMBL/GenBank/DDBJ databases">
        <authorList>
            <person name="Song R."/>
            <person name="Chenine A.L."/>
            <person name="Ruprecht R.M."/>
        </authorList>
    </citation>
    <scope>NUCLEOTIDE SEQUENCE [LARGE SCALE GENOMIC DNA]</scope>
    <source>
        <strain evidence="2 3">CECT 8489</strain>
    </source>
</reference>
<evidence type="ECO:0000313" key="3">
    <source>
        <dbReference type="Proteomes" id="UP000201838"/>
    </source>
</evidence>
<keyword evidence="3" id="KW-1185">Reference proteome</keyword>
<sequence>MSAIDFFNAKDRSANRAGFLGGLTKRVQRYRTYRQTLDELQSLSDRELDDLNISRHSMRAIAYRAAYDG</sequence>
<dbReference type="EMBL" id="FXXQ01000004">
    <property type="protein sequence ID" value="SMX23540.1"/>
    <property type="molecule type" value="Genomic_DNA"/>
</dbReference>